<evidence type="ECO:0000313" key="2">
    <source>
        <dbReference type="EMBL" id="KAK8600845.1"/>
    </source>
</evidence>
<dbReference type="PANTHER" id="PTHR33710">
    <property type="entry name" value="BNAC02G09200D PROTEIN"/>
    <property type="match status" value="1"/>
</dbReference>
<dbReference type="SUPFAM" id="SSF56219">
    <property type="entry name" value="DNase I-like"/>
    <property type="match status" value="1"/>
</dbReference>
<feature type="region of interest" description="Disordered" evidence="1">
    <location>
        <begin position="1"/>
        <end position="65"/>
    </location>
</feature>
<dbReference type="InterPro" id="IPR036691">
    <property type="entry name" value="Endo/exonu/phosph_ase_sf"/>
</dbReference>
<dbReference type="Gene3D" id="3.60.10.10">
    <property type="entry name" value="Endonuclease/exonuclease/phosphatase"/>
    <property type="match status" value="1"/>
</dbReference>
<protein>
    <recommendedName>
        <fullName evidence="4">Endonuclease/exonuclease/phosphatase</fullName>
    </recommendedName>
</protein>
<sequence>MSPSFENPSSHAYHAPNENPGGRPREHIPSIPGDVTRERSLSPSRLDSEHVTKKTMGENSDMDTSIESPIVVDILASPNQDGMESKSPTLNPSTIQKASYENVVLEGNQSTPADASTQFADPEVVVMQDDIILNPDAKIPSIQFSDRVHDQEDCELSKAIENCPRSTSAGNTNVHVPKAPENSESNLFVPWMKGEALEAVADERRTVAQNAIPIVSSQQEHDDNLKSSIGRSTHQNEVYLAFNPDKKNRASKQSSVNVEVVPLSKDWGARVVHHNSDVPTGSHTAITIVESGDDGSAITTGKDGSGKSSRKGIVVARGLKVRTAPQIRGNGGMSPNDLIRHISAHADTATHSGNGILGVTNDSSRSQNSHGSALQLNNNQNLELLDVPVKEIETQVQLVPWVLGGDFNTILSPDERIGAVAHCASGNKKFDEFISNMGLTNLGLRGSPFTWNRGSLHQRLDRCFGNGQWCMSFLEATVTHLDRLGSDHHPLLVSLTDDDRNRGLIHFVLLMLGNLTQTFRNFLKHQG</sequence>
<keyword evidence="3" id="KW-1185">Reference proteome</keyword>
<evidence type="ECO:0000256" key="1">
    <source>
        <dbReference type="SAM" id="MobiDB-lite"/>
    </source>
</evidence>
<comment type="caution">
    <text evidence="2">The sequence shown here is derived from an EMBL/GenBank/DDBJ whole genome shotgun (WGS) entry which is preliminary data.</text>
</comment>
<proteinExistence type="predicted"/>
<feature type="compositionally biased region" description="Polar residues" evidence="1">
    <location>
        <begin position="1"/>
        <end position="10"/>
    </location>
</feature>
<accession>A0ABR2GDJ4</accession>
<name>A0ABR2GDJ4_9ROSI</name>
<reference evidence="2 3" key="1">
    <citation type="journal article" date="2024" name="G3 (Bethesda)">
        <title>Genome assembly of Hibiscus sabdariffa L. provides insights into metabolisms of medicinal natural products.</title>
        <authorList>
            <person name="Kim T."/>
        </authorList>
    </citation>
    <scope>NUCLEOTIDE SEQUENCE [LARGE SCALE GENOMIC DNA]</scope>
    <source>
        <strain evidence="2">TK-2024</strain>
        <tissue evidence="2">Old leaves</tissue>
    </source>
</reference>
<evidence type="ECO:0008006" key="4">
    <source>
        <dbReference type="Google" id="ProtNLM"/>
    </source>
</evidence>
<gene>
    <name evidence="2" type="ORF">V6N12_050693</name>
</gene>
<feature type="compositionally biased region" description="Basic and acidic residues" evidence="1">
    <location>
        <begin position="35"/>
        <end position="56"/>
    </location>
</feature>
<dbReference type="PANTHER" id="PTHR33710:SF77">
    <property type="entry name" value="DNASE I-LIKE SUPERFAMILY PROTEIN"/>
    <property type="match status" value="1"/>
</dbReference>
<evidence type="ECO:0000313" key="3">
    <source>
        <dbReference type="Proteomes" id="UP001472677"/>
    </source>
</evidence>
<dbReference type="Proteomes" id="UP001472677">
    <property type="component" value="Unassembled WGS sequence"/>
</dbReference>
<dbReference type="EMBL" id="JBBPBM010000001">
    <property type="protein sequence ID" value="KAK8600845.1"/>
    <property type="molecule type" value="Genomic_DNA"/>
</dbReference>
<organism evidence="2 3">
    <name type="scientific">Hibiscus sabdariffa</name>
    <name type="common">roselle</name>
    <dbReference type="NCBI Taxonomy" id="183260"/>
    <lineage>
        <taxon>Eukaryota</taxon>
        <taxon>Viridiplantae</taxon>
        <taxon>Streptophyta</taxon>
        <taxon>Embryophyta</taxon>
        <taxon>Tracheophyta</taxon>
        <taxon>Spermatophyta</taxon>
        <taxon>Magnoliopsida</taxon>
        <taxon>eudicotyledons</taxon>
        <taxon>Gunneridae</taxon>
        <taxon>Pentapetalae</taxon>
        <taxon>rosids</taxon>
        <taxon>malvids</taxon>
        <taxon>Malvales</taxon>
        <taxon>Malvaceae</taxon>
        <taxon>Malvoideae</taxon>
        <taxon>Hibiscus</taxon>
    </lineage>
</organism>